<evidence type="ECO:0000256" key="4">
    <source>
        <dbReference type="ARBA" id="ARBA00044042"/>
    </source>
</evidence>
<reference evidence="6 7" key="1">
    <citation type="submission" date="2014-06" db="EMBL/GenBank/DDBJ databases">
        <title>Helicobacter pullorum isolates in fresh chicken meat - phenotypic and genotypic features.</title>
        <authorList>
            <person name="Borges V."/>
            <person name="Santos A."/>
            <person name="Correia C.B."/>
            <person name="Saraiva M."/>
            <person name="Menard A."/>
            <person name="Vieira L."/>
            <person name="Sampaio D.A."/>
            <person name="Gomes J.P."/>
            <person name="Oleastro M."/>
        </authorList>
    </citation>
    <scope>NUCLEOTIDE SEQUENCE [LARGE SCALE GENOMIC DNA]</scope>
    <source>
        <strain evidence="6 7">229334/12</strain>
    </source>
</reference>
<dbReference type="Pfam" id="PF01075">
    <property type="entry name" value="Glyco_transf_9"/>
    <property type="match status" value="1"/>
</dbReference>
<dbReference type="GO" id="GO:0009244">
    <property type="term" value="P:lipopolysaccharide core region biosynthetic process"/>
    <property type="evidence" value="ECO:0007669"/>
    <property type="project" value="TreeGrafter"/>
</dbReference>
<evidence type="ECO:0000256" key="1">
    <source>
        <dbReference type="ARBA" id="ARBA00022676"/>
    </source>
</evidence>
<dbReference type="InterPro" id="IPR011910">
    <property type="entry name" value="RfaF"/>
</dbReference>
<dbReference type="InterPro" id="IPR002201">
    <property type="entry name" value="Glyco_trans_9"/>
</dbReference>
<evidence type="ECO:0000256" key="3">
    <source>
        <dbReference type="ARBA" id="ARBA00043995"/>
    </source>
</evidence>
<dbReference type="Gene3D" id="3.40.50.2000">
    <property type="entry name" value="Glycogen Phosphorylase B"/>
    <property type="match status" value="2"/>
</dbReference>
<keyword evidence="1" id="KW-0328">Glycosyltransferase</keyword>
<organism evidence="6 7">
    <name type="scientific">Helicobacter pullorum</name>
    <dbReference type="NCBI Taxonomy" id="35818"/>
    <lineage>
        <taxon>Bacteria</taxon>
        <taxon>Pseudomonadati</taxon>
        <taxon>Campylobacterota</taxon>
        <taxon>Epsilonproteobacteria</taxon>
        <taxon>Campylobacterales</taxon>
        <taxon>Helicobacteraceae</taxon>
        <taxon>Helicobacter</taxon>
    </lineage>
</organism>
<protein>
    <recommendedName>
        <fullName evidence="4">lipopolysaccharide heptosyltransferase II</fullName>
        <ecNumber evidence="4">2.4.99.24</ecNumber>
    </recommendedName>
</protein>
<name>A0A0N0LT13_9HELI</name>
<keyword evidence="2 6" id="KW-0808">Transferase</keyword>
<dbReference type="SUPFAM" id="SSF53756">
    <property type="entry name" value="UDP-Glycosyltransferase/glycogen phosphorylase"/>
    <property type="match status" value="1"/>
</dbReference>
<dbReference type="PATRIC" id="fig|35818.11.peg.1763"/>
<dbReference type="RefSeq" id="WP_054198261.1">
    <property type="nucleotide sequence ID" value="NZ_JNOC01000044.1"/>
</dbReference>
<dbReference type="STRING" id="35818.HPU229336_03395"/>
<accession>A0A0N0LT13</accession>
<comment type="similarity">
    <text evidence="3">Belongs to the glycosyltransferase 9 family.</text>
</comment>
<comment type="caution">
    <text evidence="6">The sequence shown here is derived from an EMBL/GenBank/DDBJ whole genome shotgun (WGS) entry which is preliminary data.</text>
</comment>
<evidence type="ECO:0000313" key="7">
    <source>
        <dbReference type="Proteomes" id="UP000037997"/>
    </source>
</evidence>
<dbReference type="GO" id="GO:0008713">
    <property type="term" value="F:ADP-heptose-lipopolysaccharide heptosyltransferase activity"/>
    <property type="evidence" value="ECO:0007669"/>
    <property type="project" value="UniProtKB-EC"/>
</dbReference>
<dbReference type="AlphaFoldDB" id="A0A0N0LT13"/>
<gene>
    <name evidence="6" type="ORF">HPU229334_08920</name>
</gene>
<dbReference type="GO" id="GO:0005829">
    <property type="term" value="C:cytosol"/>
    <property type="evidence" value="ECO:0007669"/>
    <property type="project" value="TreeGrafter"/>
</dbReference>
<evidence type="ECO:0000256" key="2">
    <source>
        <dbReference type="ARBA" id="ARBA00022679"/>
    </source>
</evidence>
<comment type="catalytic activity">
    <reaction evidence="5">
        <text>an L-alpha-D-Hep-(1-&gt;5)-[alpha-Kdo-(2-&gt;4)]-alpha-Kdo-(2-&gt;6)-lipid A + ADP-L-glycero-beta-D-manno-heptose = an L-alpha-D-Hep-(1-&gt;3)-L-alpha-D-Hep-(1-&gt;5)-[alpha-Kdo-(2-&gt;4)]-alpha-Kdo-(2-&gt;6)-lipid A + ADP + H(+)</text>
        <dbReference type="Rhea" id="RHEA:74071"/>
        <dbReference type="ChEBI" id="CHEBI:15378"/>
        <dbReference type="ChEBI" id="CHEBI:61506"/>
        <dbReference type="ChEBI" id="CHEBI:193068"/>
        <dbReference type="ChEBI" id="CHEBI:193069"/>
        <dbReference type="ChEBI" id="CHEBI:456216"/>
        <dbReference type="EC" id="2.4.99.24"/>
    </reaction>
</comment>
<dbReference type="PANTHER" id="PTHR30160:SF7">
    <property type="entry name" value="ADP-HEPTOSE--LPS HEPTOSYLTRANSFERASE 2"/>
    <property type="match status" value="1"/>
</dbReference>
<dbReference type="EC" id="2.4.99.24" evidence="4"/>
<evidence type="ECO:0000313" key="6">
    <source>
        <dbReference type="EMBL" id="KPH55381.1"/>
    </source>
</evidence>
<dbReference type="Proteomes" id="UP000037997">
    <property type="component" value="Unassembled WGS sequence"/>
</dbReference>
<proteinExistence type="inferred from homology"/>
<dbReference type="InterPro" id="IPR051199">
    <property type="entry name" value="LPS_LOS_Heptosyltrfase"/>
</dbReference>
<sequence length="338" mass="38417">MNILVRLPNWLGDAVMATFGLEILYQTYPNAHFYLIGSKVSCELFDHYPNTTTIVDTSKKATFRIQALYKLAKEIPPCEIAITFQNNFLSALFLFFNGAKKRIGYANEMRSFLLTIHPKKYKNLHESLRFAKLIETIIPNHSIIPKLYLKPPTTQITLPPHFQNQKIAGINAGAAFGSAKRWKEEYFAEVIKDLLKQDFCIILFGVESENPINEKILSYLPKNEKILNLSGKTNIQSLMAYFLKLHFFLTNDSGPMHIAAALEIPTFALFGPTNQEETSPFNAKDSHILSLRTFHKSLPCQPCKKRICPLPKNSKDYHACMLNLTPSLVLPKIHSLIS</sequence>
<dbReference type="CDD" id="cd03789">
    <property type="entry name" value="GT9_LPS_heptosyltransferase"/>
    <property type="match status" value="1"/>
</dbReference>
<dbReference type="NCBIfam" id="TIGR02195">
    <property type="entry name" value="heptsyl_trn_II"/>
    <property type="match status" value="1"/>
</dbReference>
<evidence type="ECO:0000256" key="5">
    <source>
        <dbReference type="ARBA" id="ARBA00047503"/>
    </source>
</evidence>
<dbReference type="PANTHER" id="PTHR30160">
    <property type="entry name" value="TETRAACYLDISACCHARIDE 4'-KINASE-RELATED"/>
    <property type="match status" value="1"/>
</dbReference>
<dbReference type="EMBL" id="JNOC01000044">
    <property type="protein sequence ID" value="KPH55381.1"/>
    <property type="molecule type" value="Genomic_DNA"/>
</dbReference>